<dbReference type="RefSeq" id="WP_144015594.1">
    <property type="nucleotide sequence ID" value="NZ_VJXW01000002.1"/>
</dbReference>
<comment type="caution">
    <text evidence="1">The sequence shown here is derived from an EMBL/GenBank/DDBJ whole genome shotgun (WGS) entry which is preliminary data.</text>
</comment>
<organism evidence="1 2">
    <name type="scientific">Criibacterium bergeronii</name>
    <dbReference type="NCBI Taxonomy" id="1871336"/>
    <lineage>
        <taxon>Bacteria</taxon>
        <taxon>Bacillati</taxon>
        <taxon>Bacillota</taxon>
        <taxon>Clostridia</taxon>
        <taxon>Peptostreptococcales</taxon>
        <taxon>Filifactoraceae</taxon>
        <taxon>Criibacterium</taxon>
    </lineage>
</organism>
<evidence type="ECO:0000313" key="2">
    <source>
        <dbReference type="Proteomes" id="UP000319424"/>
    </source>
</evidence>
<protein>
    <recommendedName>
        <fullName evidence="3">CopG family transcriptional regulator</fullName>
    </recommendedName>
</protein>
<evidence type="ECO:0008006" key="3">
    <source>
        <dbReference type="Google" id="ProtNLM"/>
    </source>
</evidence>
<dbReference type="Proteomes" id="UP000319424">
    <property type="component" value="Unassembled WGS sequence"/>
</dbReference>
<proteinExistence type="predicted"/>
<gene>
    <name evidence="1" type="ORF">FL857_02430</name>
</gene>
<dbReference type="EMBL" id="VJXW01000002">
    <property type="protein sequence ID" value="TRW28339.1"/>
    <property type="molecule type" value="Genomic_DNA"/>
</dbReference>
<name>A0A552VD53_9FIRM</name>
<evidence type="ECO:0000313" key="1">
    <source>
        <dbReference type="EMBL" id="TRW28339.1"/>
    </source>
</evidence>
<sequence>MVRTSITMSQDYYDTIKNYALKLNKTFSQAISELAIAKVNEIEQTELLDFLQNNCSFASADEQAEFDNMDLNLEDTKGKEIIISK</sequence>
<reference evidence="1 2" key="1">
    <citation type="submission" date="2019-07" db="EMBL/GenBank/DDBJ databases">
        <title>Criibacterium bergeronii gen. nov., sp. nov. isolated from human clinical samples.</title>
        <authorList>
            <person name="Maheux A.F."/>
            <person name="Boudreau D.K."/>
            <person name="Berube E."/>
            <person name="Brodeur S."/>
            <person name="Bernard K.A."/>
            <person name="Abed J.Y."/>
            <person name="Ducrey E."/>
            <person name="Guay E.F."/>
            <person name="Raymond F."/>
            <person name="Corbeil J."/>
            <person name="Domingo M.-C."/>
            <person name="Roy P.H."/>
            <person name="Boissinot M."/>
            <person name="Tocheva E.I."/>
            <person name="Omar R.F."/>
        </authorList>
    </citation>
    <scope>NUCLEOTIDE SEQUENCE [LARGE SCALE GENOMIC DNA]</scope>
    <source>
        <strain evidence="1 2">CCRI-24246</strain>
    </source>
</reference>
<accession>A0A552VD53</accession>
<dbReference type="AlphaFoldDB" id="A0A552VD53"/>